<evidence type="ECO:0000313" key="3">
    <source>
        <dbReference type="WBParaSite" id="Gr19_v10_g16442.t2"/>
    </source>
</evidence>
<accession>A0A914HGN1</accession>
<protein>
    <submittedName>
        <fullName evidence="3">Uncharacterized protein</fullName>
    </submittedName>
</protein>
<keyword evidence="2" id="KW-1185">Reference proteome</keyword>
<feature type="compositionally biased region" description="Polar residues" evidence="1">
    <location>
        <begin position="437"/>
        <end position="454"/>
    </location>
</feature>
<dbReference type="Proteomes" id="UP000887572">
    <property type="component" value="Unplaced"/>
</dbReference>
<dbReference type="AlphaFoldDB" id="A0A914HGN1"/>
<feature type="region of interest" description="Disordered" evidence="1">
    <location>
        <begin position="303"/>
        <end position="324"/>
    </location>
</feature>
<feature type="region of interest" description="Disordered" evidence="1">
    <location>
        <begin position="407"/>
        <end position="462"/>
    </location>
</feature>
<evidence type="ECO:0000313" key="2">
    <source>
        <dbReference type="Proteomes" id="UP000887572"/>
    </source>
</evidence>
<dbReference type="WBParaSite" id="Gr19_v10_g16442.t2">
    <property type="protein sequence ID" value="Gr19_v10_g16442.t2"/>
    <property type="gene ID" value="Gr19_v10_g16442"/>
</dbReference>
<feature type="compositionally biased region" description="Low complexity" evidence="1">
    <location>
        <begin position="417"/>
        <end position="436"/>
    </location>
</feature>
<reference evidence="3" key="1">
    <citation type="submission" date="2022-11" db="UniProtKB">
        <authorList>
            <consortium name="WormBaseParasite"/>
        </authorList>
    </citation>
    <scope>IDENTIFICATION</scope>
</reference>
<feature type="compositionally biased region" description="Basic and acidic residues" evidence="1">
    <location>
        <begin position="124"/>
        <end position="133"/>
    </location>
</feature>
<evidence type="ECO:0000256" key="1">
    <source>
        <dbReference type="SAM" id="MobiDB-lite"/>
    </source>
</evidence>
<name>A0A914HGN1_GLORO</name>
<organism evidence="2 3">
    <name type="scientific">Globodera rostochiensis</name>
    <name type="common">Golden nematode worm</name>
    <name type="synonym">Heterodera rostochiensis</name>
    <dbReference type="NCBI Taxonomy" id="31243"/>
    <lineage>
        <taxon>Eukaryota</taxon>
        <taxon>Metazoa</taxon>
        <taxon>Ecdysozoa</taxon>
        <taxon>Nematoda</taxon>
        <taxon>Chromadorea</taxon>
        <taxon>Rhabditida</taxon>
        <taxon>Tylenchina</taxon>
        <taxon>Tylenchomorpha</taxon>
        <taxon>Tylenchoidea</taxon>
        <taxon>Heteroderidae</taxon>
        <taxon>Heteroderinae</taxon>
        <taxon>Globodera</taxon>
    </lineage>
</organism>
<feature type="compositionally biased region" description="Basic and acidic residues" evidence="1">
    <location>
        <begin position="40"/>
        <end position="49"/>
    </location>
</feature>
<feature type="region of interest" description="Disordered" evidence="1">
    <location>
        <begin position="1"/>
        <end position="148"/>
    </location>
</feature>
<proteinExistence type="predicted"/>
<sequence>MYKVPLHPKLDNNSSSRIVGARKTVRWADDDVPLRGQQNADKEGGRRWDDEDVPLRGQQNADKAVGRRWDDEDGPLRGQQNANKAVGRRWADDDVPMRGQQNANKAVGRRWDDEDVPLRGQQNADKEAGRRWDDEDGPMGEQHNSDNDCEPIDRFLLSGNGHLGNLHNVHSVTSNDLGFMRKKSNMRSPTEQRALKPYVDSIEEYILLSIQDGERFVVESDNKADRKLQMEKLKELRELLSLYNDRKKLIDTVNASNSIWPKVIEAEDVTKCFEELCKLPIFGPSIKQMYEVEQKTREDNAKEYKEEEARTGFMPKPSRNKIPGNRVEQYLNDLEQQSLLNTYAKKQRENDLLMEQERIEQQKQWQQQQQYYAQLHSSNANQWPNFDRRIPVVSSFNNYGSYYNFVRPSDAQPPQQPQQQKFESFSSFGIGESRFSNNRFGRTPSNGNQNQSRFGQRPMERQ</sequence>